<evidence type="ECO:0000313" key="1">
    <source>
        <dbReference type="EMBL" id="KAE8098831.1"/>
    </source>
</evidence>
<gene>
    <name evidence="1" type="ORF">FH972_016866</name>
</gene>
<protein>
    <submittedName>
        <fullName evidence="1">Uncharacterized protein</fullName>
    </submittedName>
</protein>
<dbReference type="OrthoDB" id="1564273at2759"/>
<keyword evidence="2" id="KW-1185">Reference proteome</keyword>
<dbReference type="InterPro" id="IPR006652">
    <property type="entry name" value="Kelch_1"/>
</dbReference>
<organism evidence="1 2">
    <name type="scientific">Carpinus fangiana</name>
    <dbReference type="NCBI Taxonomy" id="176857"/>
    <lineage>
        <taxon>Eukaryota</taxon>
        <taxon>Viridiplantae</taxon>
        <taxon>Streptophyta</taxon>
        <taxon>Embryophyta</taxon>
        <taxon>Tracheophyta</taxon>
        <taxon>Spermatophyta</taxon>
        <taxon>Magnoliopsida</taxon>
        <taxon>eudicotyledons</taxon>
        <taxon>Gunneridae</taxon>
        <taxon>Pentapetalae</taxon>
        <taxon>rosids</taxon>
        <taxon>fabids</taxon>
        <taxon>Fagales</taxon>
        <taxon>Betulaceae</taxon>
        <taxon>Carpinus</taxon>
    </lineage>
</organism>
<evidence type="ECO:0000313" key="2">
    <source>
        <dbReference type="Proteomes" id="UP000327013"/>
    </source>
</evidence>
<dbReference type="PANTHER" id="PTHR46375:SF3">
    <property type="entry name" value="KELCH REPEAT AND BTB DOMAIN-CONTAINING PROTEIN 13"/>
    <property type="match status" value="1"/>
</dbReference>
<sequence>MPYGTAAYLTALVELPPDTAASRSLAGYRLTHAACLARELQLPLGGSFFKNLSPLHLHSTDLITTTTAMPSRLRSWSTRISLYESSILDSSPFICHRRLRNRTSHPYYDLVFFQLCFYHENEKDFTKWYKIKVCAESYAKVENEIIEIIPLWRGQLPPNASYAALGCNIYCFGGDRSSSSVSSTEVYKLVSNFLVSDERWIQMPSTKVPRIRARILVLDGKIYVVGGITFFLTRSDPRWHEIWHLGVGRDAKQHVGILTRKFEALASFVEVFDPTTGEWKVLPPLPIHFPFESKYTCAALENPVWILIAWLSRIVRALVFCQYYVQQDCWKMLNKLIIDRPLGKKKAVTHADIRYWVKIESTLGKKAVTAGDTLYWLTGDSNLVAYDVV</sequence>
<dbReference type="InterPro" id="IPR052392">
    <property type="entry name" value="Kelch-BTB_domain-containing"/>
</dbReference>
<dbReference type="PANTHER" id="PTHR46375">
    <property type="entry name" value="KELCH REPEAT AND BTB DOMAIN-CONTAINING PROTEIN 13-RELATED"/>
    <property type="match status" value="1"/>
</dbReference>
<dbReference type="InterPro" id="IPR015915">
    <property type="entry name" value="Kelch-typ_b-propeller"/>
</dbReference>
<dbReference type="EMBL" id="CM017327">
    <property type="protein sequence ID" value="KAE8098831.1"/>
    <property type="molecule type" value="Genomic_DNA"/>
</dbReference>
<dbReference type="Pfam" id="PF01344">
    <property type="entry name" value="Kelch_1"/>
    <property type="match status" value="1"/>
</dbReference>
<dbReference type="Gene3D" id="2.120.10.80">
    <property type="entry name" value="Kelch-type beta propeller"/>
    <property type="match status" value="1"/>
</dbReference>
<name>A0A5N6RHG3_9ROSI</name>
<dbReference type="SUPFAM" id="SSF117281">
    <property type="entry name" value="Kelch motif"/>
    <property type="match status" value="1"/>
</dbReference>
<accession>A0A5N6RHG3</accession>
<proteinExistence type="predicted"/>
<dbReference type="AlphaFoldDB" id="A0A5N6RHG3"/>
<dbReference type="Proteomes" id="UP000327013">
    <property type="component" value="Chromosome 7"/>
</dbReference>
<reference evidence="1 2" key="1">
    <citation type="submission" date="2019-06" db="EMBL/GenBank/DDBJ databases">
        <title>A chromosomal-level reference genome of Carpinus fangiana (Coryloideae, Betulaceae).</title>
        <authorList>
            <person name="Yang X."/>
            <person name="Wang Z."/>
            <person name="Zhang L."/>
            <person name="Hao G."/>
            <person name="Liu J."/>
            <person name="Yang Y."/>
        </authorList>
    </citation>
    <scope>NUCLEOTIDE SEQUENCE [LARGE SCALE GENOMIC DNA]</scope>
    <source>
        <strain evidence="1">Cfa_2016G</strain>
        <tissue evidence="1">Leaf</tissue>
    </source>
</reference>